<dbReference type="AlphaFoldDB" id="A0A444W4H9"/>
<dbReference type="InterPro" id="IPR021326">
    <property type="entry name" value="DUF2931"/>
</dbReference>
<organism evidence="1 2">
    <name type="scientific">Flavobacterium anhuiense</name>
    <dbReference type="NCBI Taxonomy" id="459526"/>
    <lineage>
        <taxon>Bacteria</taxon>
        <taxon>Pseudomonadati</taxon>
        <taxon>Bacteroidota</taxon>
        <taxon>Flavobacteriia</taxon>
        <taxon>Flavobacteriales</taxon>
        <taxon>Flavobacteriaceae</taxon>
        <taxon>Flavobacterium</taxon>
    </lineage>
</organism>
<dbReference type="Pfam" id="PF11153">
    <property type="entry name" value="DUF2931"/>
    <property type="match status" value="1"/>
</dbReference>
<comment type="caution">
    <text evidence="1">The sequence shown here is derived from an EMBL/GenBank/DDBJ whole genome shotgun (WGS) entry which is preliminary data.</text>
</comment>
<accession>A0A444W4H9</accession>
<dbReference type="OrthoDB" id="5702951at2"/>
<protein>
    <submittedName>
        <fullName evidence="1">DUF2931 domain containing protein</fullName>
    </submittedName>
</protein>
<dbReference type="Proteomes" id="UP000290433">
    <property type="component" value="Unassembled WGS sequence"/>
</dbReference>
<gene>
    <name evidence="1" type="ORF">NU08_0228</name>
</gene>
<dbReference type="EMBL" id="JUIV01000001">
    <property type="protein sequence ID" value="RYJ40791.1"/>
    <property type="molecule type" value="Genomic_DNA"/>
</dbReference>
<reference evidence="1 2" key="1">
    <citation type="submission" date="2014-12" db="EMBL/GenBank/DDBJ databases">
        <title>Genome sequence of Flavobacterium anhuiense RCM74.</title>
        <authorList>
            <person name="Kim J.F."/>
            <person name="Song J.Y."/>
            <person name="Kwak M.-J."/>
            <person name="Lee S.-W."/>
        </authorList>
    </citation>
    <scope>NUCLEOTIDE SEQUENCE [LARGE SCALE GENOMIC DNA]</scope>
    <source>
        <strain evidence="1 2">RCM74</strain>
    </source>
</reference>
<sequence length="356" mass="40862">MIKKIVALLLLAITVNSCVEKKQEWSVRISVPKEYPVAIQRGFVGKSFFGPSCINTSWGIGVEVAKKEFYALPETFEITWLSLVEQKFFKGKWQLPENIIERYLNQEEKNNNYKFNCKTIQLGLAPKGVVVVWLIGEDDAQIEIGRFQASETPLNKDDVYDSAKFMFEKGFSKKKLSDPKFLSNETRENIKQHGYPTPDVYDLYRQKYTWNQDISIPEGGQIISVKARMCNGECQSLVGKPIFNSSEKKAIPYLFIVKWKDNKNQDFITKIVFSEGNEYWQKDNAFTKEELPLNFDKGFITNQFKSKSEISTTVGIKIDNDSTAYAFLEQNGIQLNIPKISQETKKIVKNAPCICK</sequence>
<dbReference type="RefSeq" id="WP_129745329.1">
    <property type="nucleotide sequence ID" value="NZ_JUIV01000001.1"/>
</dbReference>
<evidence type="ECO:0000313" key="1">
    <source>
        <dbReference type="EMBL" id="RYJ40791.1"/>
    </source>
</evidence>
<evidence type="ECO:0000313" key="2">
    <source>
        <dbReference type="Proteomes" id="UP000290433"/>
    </source>
</evidence>
<name>A0A444W4H9_9FLAO</name>
<proteinExistence type="predicted"/>